<dbReference type="HOGENOM" id="CLU_298412_0_0_10"/>
<evidence type="ECO:0000256" key="4">
    <source>
        <dbReference type="ARBA" id="ARBA00022679"/>
    </source>
</evidence>
<dbReference type="EC" id="2.7.13.3" evidence="2"/>
<evidence type="ECO:0000259" key="10">
    <source>
        <dbReference type="Pfam" id="PF07568"/>
    </source>
</evidence>
<proteinExistence type="predicted"/>
<dbReference type="Gene3D" id="3.30.450.20">
    <property type="entry name" value="PAS domain"/>
    <property type="match status" value="1"/>
</dbReference>
<dbReference type="Gene3D" id="2.60.40.10">
    <property type="entry name" value="Immunoglobulins"/>
    <property type="match status" value="1"/>
</dbReference>
<keyword evidence="8" id="KW-1133">Transmembrane helix</keyword>
<keyword evidence="4" id="KW-0808">Transferase</keyword>
<comment type="catalytic activity">
    <reaction evidence="1">
        <text>ATP + protein L-histidine = ADP + protein N-phospho-L-histidine.</text>
        <dbReference type="EC" id="2.7.13.3"/>
    </reaction>
</comment>
<evidence type="ECO:0000256" key="6">
    <source>
        <dbReference type="ARBA" id="ARBA00022777"/>
    </source>
</evidence>
<dbReference type="PANTHER" id="PTHR41523:SF8">
    <property type="entry name" value="ETHYLENE RESPONSE SENSOR PROTEIN"/>
    <property type="match status" value="1"/>
</dbReference>
<dbReference type="SUPFAM" id="SSF55874">
    <property type="entry name" value="ATPase domain of HSP90 chaperone/DNA topoisomerase II/histidine kinase"/>
    <property type="match status" value="1"/>
</dbReference>
<accession>W8W0D6</accession>
<name>W8W0D6_9FLAO</name>
<dbReference type="InterPro" id="IPR036890">
    <property type="entry name" value="HATPase_C_sf"/>
</dbReference>
<organism evidence="11 12">
    <name type="scientific">Nonlabens marinus S1-08</name>
    <dbReference type="NCBI Taxonomy" id="1454201"/>
    <lineage>
        <taxon>Bacteria</taxon>
        <taxon>Pseudomonadati</taxon>
        <taxon>Bacteroidota</taxon>
        <taxon>Flavobacteriia</taxon>
        <taxon>Flavobacteriales</taxon>
        <taxon>Flavobacteriaceae</taxon>
        <taxon>Nonlabens</taxon>
    </lineage>
</organism>
<dbReference type="SUPFAM" id="SSF82171">
    <property type="entry name" value="DPP6 N-terminal domain-like"/>
    <property type="match status" value="1"/>
</dbReference>
<dbReference type="Proteomes" id="UP000031760">
    <property type="component" value="Chromosome"/>
</dbReference>
<dbReference type="EMBL" id="AP014548">
    <property type="protein sequence ID" value="BAO56141.1"/>
    <property type="molecule type" value="Genomic_DNA"/>
</dbReference>
<feature type="domain" description="Signal transduction histidine kinase subgroup 2 dimerisation and phosphoacceptor" evidence="10">
    <location>
        <begin position="836"/>
        <end position="908"/>
    </location>
</feature>
<dbReference type="GO" id="GO:0005524">
    <property type="term" value="F:ATP binding"/>
    <property type="evidence" value="ECO:0007669"/>
    <property type="project" value="UniProtKB-KW"/>
</dbReference>
<evidence type="ECO:0000256" key="3">
    <source>
        <dbReference type="ARBA" id="ARBA00022553"/>
    </source>
</evidence>
<reference evidence="11 12" key="1">
    <citation type="journal article" date="2014" name="Proc. Natl. Acad. Sci. U.S.A.">
        <title>Functional characterization of flavobacteria rhodopsins reveals a unique class of light-driven chloride pump in bacteria.</title>
        <authorList>
            <person name="Yoshizawa S."/>
            <person name="Kumagai Y."/>
            <person name="Kim H."/>
            <person name="Ogura Y."/>
            <person name="Hayashi T."/>
            <person name="Iwasaki W."/>
            <person name="DeLong E.F."/>
            <person name="Kogure K."/>
        </authorList>
    </citation>
    <scope>NUCLEOTIDE SEQUENCE [LARGE SCALE GENOMIC DNA]</scope>
    <source>
        <strain evidence="11 12">S1-08</strain>
    </source>
</reference>
<dbReference type="Pfam" id="PF07568">
    <property type="entry name" value="HisKA_2"/>
    <property type="match status" value="1"/>
</dbReference>
<dbReference type="InterPro" id="IPR011123">
    <property type="entry name" value="Y_Y_Y"/>
</dbReference>
<gene>
    <name evidence="11" type="ORF">NMS_2132</name>
</gene>
<dbReference type="KEGG" id="nmf:NMS_2132"/>
<keyword evidence="8" id="KW-0812">Transmembrane</keyword>
<dbReference type="Gene3D" id="2.130.10.10">
    <property type="entry name" value="YVTN repeat-like/Quinoprotein amine dehydrogenase"/>
    <property type="match status" value="1"/>
</dbReference>
<dbReference type="AlphaFoldDB" id="W8W0D6"/>
<keyword evidence="3" id="KW-0597">Phosphoprotein</keyword>
<keyword evidence="5" id="KW-0547">Nucleotide-binding</keyword>
<dbReference type="InterPro" id="IPR015943">
    <property type="entry name" value="WD40/YVTN_repeat-like_dom_sf"/>
</dbReference>
<dbReference type="PANTHER" id="PTHR41523">
    <property type="entry name" value="TWO-COMPONENT SYSTEM SENSOR PROTEIN"/>
    <property type="match status" value="1"/>
</dbReference>
<evidence type="ECO:0000313" key="12">
    <source>
        <dbReference type="Proteomes" id="UP000031760"/>
    </source>
</evidence>
<feature type="domain" description="Two component regulator three Y" evidence="9">
    <location>
        <begin position="719"/>
        <end position="778"/>
    </location>
</feature>
<evidence type="ECO:0000259" key="9">
    <source>
        <dbReference type="Pfam" id="PF07495"/>
    </source>
</evidence>
<evidence type="ECO:0000313" key="11">
    <source>
        <dbReference type="EMBL" id="BAO56141.1"/>
    </source>
</evidence>
<dbReference type="Pfam" id="PF07495">
    <property type="entry name" value="Y_Y_Y"/>
    <property type="match status" value="1"/>
</dbReference>
<evidence type="ECO:0000256" key="2">
    <source>
        <dbReference type="ARBA" id="ARBA00012438"/>
    </source>
</evidence>
<sequence length="1023" mass="118153">MFFTFGFFGTHKTVFLKHLFFLLFLYSSTLFAQQEGSKLLSSNNFTSREGYLISKPFDAKYDSDGWLWILGESRDSNPYLFSDKEIVIQRFDGANFFTLKIPNTSDKEIKDGLFFKHEKGLYLKLFYKDSKAQLFHIDTQTLKFSPVNAYNTLKKEFIVSKEYQVGDTTRLLITSKNKLYSAAIDHLQLKFIDSIAIDQPVERPFLSNVVSTDQFSIVKLVVNEEFLLLDSQGKLIKILSEGDFISKDGKTIYPNEIQKFLKVNGQDFYYLEGYENVFKYQSGKFSEVPKTDEYNQLNRDLIFNADFTKAYTIKKVGDYSEFKLYDFNDLKPEVLATIDFKNFSKIAYRKLGQDLVVLDGEKLSVYIFNNTRFKTFLKGKSVRAVQQLPDSTYMVSTVNEGFYVIDVASDTAQKVDVSSNGKKISINQASDIFIEKDKIITGNQNNLYTLNSSFEIIKNQTLNIPAEEMIRIKDTIFTTGQGGVIYKYSNNENKYAKIPNTGNLQVKEFATDGKTLYATTSLGLFEYINGIVKIYSFENAAAENLLSIHYSDSYGVLVSTKLGELYRFNTTTKKLDFIYDDQFNAAIVGMVEDDNYNLWLNTHAGIVSFNLSTKKIVRYGLKEGLYELKGNQHSSYKDSQGNIFMGSSKGLSFFNLRNLSKNNSIDVQPKFSSISFFNSEEDRWEMHTSPQFLKTTEEIVLPSEYRRFSVHTSVFESLNPENVNYRFRLLSEEIESEWYATYPGKELLYANLAPGRYTLQIEALDTSNNKLGETLELTVISEQVFYKTWWFIILLLLAVIGILVYLFHQYQIKQRLFAKNEIALNEASVKNNMMLEIHHRIKNNLQIISGFLEMQMADSDDEFLKSVLENSQGRIESIAGIHDLLYNTENENNVVVKENVERIISYYKKLFLFDIEYDVDIDSSIMSIDQITPFSILFNELISNSNKHAFEKIENPIITIRFHKKENRYVFEYFDNGNFKIESTKANTMGMKIVSMMNKQLKGTLEIEKDNHFHLTMFFPING</sequence>
<dbReference type="STRING" id="1454201.NMS_2132"/>
<dbReference type="InterPro" id="IPR013783">
    <property type="entry name" value="Ig-like_fold"/>
</dbReference>
<evidence type="ECO:0000256" key="8">
    <source>
        <dbReference type="SAM" id="Phobius"/>
    </source>
</evidence>
<protein>
    <recommendedName>
        <fullName evidence="2">histidine kinase</fullName>
        <ecNumber evidence="2">2.7.13.3</ecNumber>
    </recommendedName>
</protein>
<dbReference type="InterPro" id="IPR011495">
    <property type="entry name" value="Sig_transdc_His_kin_sub2_dim/P"/>
</dbReference>
<evidence type="ECO:0000256" key="1">
    <source>
        <dbReference type="ARBA" id="ARBA00000085"/>
    </source>
</evidence>
<dbReference type="GO" id="GO:0004673">
    <property type="term" value="F:protein histidine kinase activity"/>
    <property type="evidence" value="ECO:0007669"/>
    <property type="project" value="UniProtKB-EC"/>
</dbReference>
<keyword evidence="6" id="KW-0418">Kinase</keyword>
<evidence type="ECO:0000256" key="5">
    <source>
        <dbReference type="ARBA" id="ARBA00022741"/>
    </source>
</evidence>
<keyword evidence="12" id="KW-1185">Reference proteome</keyword>
<keyword evidence="7" id="KW-0067">ATP-binding</keyword>
<feature type="transmembrane region" description="Helical" evidence="8">
    <location>
        <begin position="789"/>
        <end position="807"/>
    </location>
</feature>
<keyword evidence="8" id="KW-0472">Membrane</keyword>
<evidence type="ECO:0000256" key="7">
    <source>
        <dbReference type="ARBA" id="ARBA00022840"/>
    </source>
</evidence>
<dbReference type="Gene3D" id="3.30.565.10">
    <property type="entry name" value="Histidine kinase-like ATPase, C-terminal domain"/>
    <property type="match status" value="1"/>
</dbReference>